<name>A0A646RLS8_9INFA</name>
<accession>A0A646RLS8</accession>
<evidence type="ECO:0000313" key="2">
    <source>
        <dbReference type="EMBL" id="QCU81206.1"/>
    </source>
</evidence>
<keyword evidence="1" id="KW-1035">Host cytoplasm</keyword>
<dbReference type="Proteomes" id="UP001396731">
    <property type="component" value="Genome"/>
</dbReference>
<proteinExistence type="predicted"/>
<reference evidence="2" key="1">
    <citation type="journal article" date="2019" name="J. Vet. Med. Sci.">
        <title>Molecular evolution and amino acid characteristics of newly isolated H9N2 avian influenza viruses from Liaoning Province, China.</title>
        <authorList>
            <person name="Shi L."/>
            <person name="Yao Q."/>
            <person name="Gao Y."/>
            <person name="Yu B."/>
            <person name="Yang B."/>
            <person name="Yao W."/>
            <person name="He L."/>
            <person name="Li Q."/>
            <person name="Liang Q."/>
            <person name="Wang X."/>
            <person name="Ping J."/>
            <person name="Ge Y."/>
        </authorList>
    </citation>
    <scope>NUCLEOTIDE SEQUENCE</scope>
    <source>
        <strain evidence="2">A/chicken/China/LN14/2014</strain>
    </source>
</reference>
<dbReference type="Pfam" id="PF11986">
    <property type="entry name" value="PB1-F2"/>
    <property type="match status" value="1"/>
</dbReference>
<sequence>MDHCLRTTNRVGMHKQIVYWKQWLSLKNLTQGSLKTRVLKRWRLFSKQEWIN</sequence>
<protein>
    <submittedName>
        <fullName evidence="2">Putative PB1-F2 protein</fullName>
    </submittedName>
</protein>
<dbReference type="InterPro" id="IPR021045">
    <property type="entry name" value="Flu_proapoptotic_PB1-F2"/>
</dbReference>
<dbReference type="EMBL" id="MK979318">
    <property type="protein sequence ID" value="QCU81206.1"/>
    <property type="molecule type" value="Viral_cRNA"/>
</dbReference>
<evidence type="ECO:0000256" key="1">
    <source>
        <dbReference type="ARBA" id="ARBA00023200"/>
    </source>
</evidence>
<gene>
    <name evidence="2" type="primary">PB1-F2</name>
</gene>
<organism evidence="2">
    <name type="scientific">Influenza A virus</name>
    <dbReference type="NCBI Taxonomy" id="11320"/>
    <lineage>
        <taxon>Viruses</taxon>
        <taxon>Riboviria</taxon>
        <taxon>Orthornavirae</taxon>
        <taxon>Negarnaviricota</taxon>
        <taxon>Polyploviricotina</taxon>
        <taxon>Insthoviricetes</taxon>
        <taxon>Articulavirales</taxon>
        <taxon>Orthomyxoviridae</taxon>
        <taxon>Alphainfluenzavirus</taxon>
        <taxon>Alphainfluenzavirus influenzae</taxon>
    </lineage>
</organism>